<dbReference type="GO" id="GO:0005737">
    <property type="term" value="C:cytoplasm"/>
    <property type="evidence" value="ECO:0007669"/>
    <property type="project" value="UniProtKB-SubCell"/>
</dbReference>
<dbReference type="InterPro" id="IPR036554">
    <property type="entry name" value="GHMP_kinase_C_sf"/>
</dbReference>
<comment type="subcellular location">
    <subcellularLocation>
        <location evidence="1 14">Cytoplasm</location>
    </subcellularLocation>
</comment>
<reference evidence="17" key="1">
    <citation type="journal article" date="2020" name="bioRxiv">
        <title>A rank-normalized archaeal taxonomy based on genome phylogeny resolves widespread incomplete and uneven classifications.</title>
        <authorList>
            <person name="Rinke C."/>
            <person name="Chuvochina M."/>
            <person name="Mussig A.J."/>
            <person name="Chaumeil P.-A."/>
            <person name="Waite D.W."/>
            <person name="Whitman W.B."/>
            <person name="Parks D.H."/>
            <person name="Hugenholtz P."/>
        </authorList>
    </citation>
    <scope>NUCLEOTIDE SEQUENCE</scope>
    <source>
        <strain evidence="17">UBA8853</strain>
    </source>
</reference>
<keyword evidence="6 14" id="KW-0963">Cytoplasm</keyword>
<evidence type="ECO:0000256" key="11">
    <source>
        <dbReference type="ARBA" id="ARBA00022840"/>
    </source>
</evidence>
<evidence type="ECO:0000256" key="7">
    <source>
        <dbReference type="ARBA" id="ARBA00022605"/>
    </source>
</evidence>
<comment type="similarity">
    <text evidence="3 14">Belongs to the GHMP kinase family. Archaeal shikimate kinase subfamily.</text>
</comment>
<dbReference type="Gene3D" id="3.30.230.10">
    <property type="match status" value="1"/>
</dbReference>
<dbReference type="Gene3D" id="3.30.70.890">
    <property type="entry name" value="GHMP kinase, C-terminal domain"/>
    <property type="match status" value="1"/>
</dbReference>
<dbReference type="GO" id="GO:0005524">
    <property type="term" value="F:ATP binding"/>
    <property type="evidence" value="ECO:0007669"/>
    <property type="project" value="UniProtKB-UniRule"/>
</dbReference>
<evidence type="ECO:0000256" key="6">
    <source>
        <dbReference type="ARBA" id="ARBA00022490"/>
    </source>
</evidence>
<evidence type="ECO:0000256" key="9">
    <source>
        <dbReference type="ARBA" id="ARBA00022741"/>
    </source>
</evidence>
<dbReference type="OMA" id="WDVLVWT"/>
<dbReference type="InterPro" id="IPR020568">
    <property type="entry name" value="Ribosomal_Su5_D2-typ_SF"/>
</dbReference>
<dbReference type="InterPro" id="IPR006204">
    <property type="entry name" value="GHMP_kinase_N_dom"/>
</dbReference>
<dbReference type="Pfam" id="PF08544">
    <property type="entry name" value="GHMP_kinases_C"/>
    <property type="match status" value="1"/>
</dbReference>
<evidence type="ECO:0000256" key="10">
    <source>
        <dbReference type="ARBA" id="ARBA00022777"/>
    </source>
</evidence>
<dbReference type="SUPFAM" id="SSF55060">
    <property type="entry name" value="GHMP Kinase, C-terminal domain"/>
    <property type="match status" value="1"/>
</dbReference>
<evidence type="ECO:0000256" key="8">
    <source>
        <dbReference type="ARBA" id="ARBA00022679"/>
    </source>
</evidence>
<feature type="binding site" evidence="14">
    <location>
        <begin position="78"/>
        <end position="88"/>
    </location>
    <ligand>
        <name>ATP</name>
        <dbReference type="ChEBI" id="CHEBI:30616"/>
    </ligand>
</feature>
<dbReference type="HAMAP" id="MF_00370">
    <property type="entry name" value="Shik_kinase_arch"/>
    <property type="match status" value="1"/>
</dbReference>
<keyword evidence="7 14" id="KW-0028">Amino-acid biosynthesis</keyword>
<dbReference type="GO" id="GO:0009073">
    <property type="term" value="P:aromatic amino acid family biosynthetic process"/>
    <property type="evidence" value="ECO:0007669"/>
    <property type="project" value="UniProtKB-KW"/>
</dbReference>
<keyword evidence="10 14" id="KW-0418">Kinase</keyword>
<accession>A0A832TJD2</accession>
<evidence type="ECO:0000259" key="15">
    <source>
        <dbReference type="Pfam" id="PF00288"/>
    </source>
</evidence>
<dbReference type="UniPathway" id="UPA00053">
    <property type="reaction ID" value="UER00088"/>
</dbReference>
<feature type="domain" description="GHMP kinase C-terminal" evidence="16">
    <location>
        <begin position="206"/>
        <end position="262"/>
    </location>
</feature>
<sequence length="286" mass="30315">MGEGIAYAAGTVVNAISAKKGCAYALDLTVSVRAELSDSTEIHTDVEDTSLVERCVEVVGEHVGQELNFEIEVDSEIPIAMGLASSSAVSNAVVEALLKELGREPEPFEVVRLGVEASIRAGVTVTGAYDDACASYLGGLVLTLNDQHRVLDIRELPYPYAVILLPGGKVETSEVDVNRLELLAPAAETAFRRAMTGDYRGAMLINSAVYCSALGHEFEPVVEALEAGAAAAGLSGTGPAFVALCETKSDVREVSEVWSDRGEVLETRTVGPERARGAQARNRPHR</sequence>
<dbReference type="RefSeq" id="WP_011019978.1">
    <property type="nucleotide sequence ID" value="NZ_DUJS01000005.1"/>
</dbReference>
<evidence type="ECO:0000256" key="13">
    <source>
        <dbReference type="ARBA" id="ARBA00048567"/>
    </source>
</evidence>
<dbReference type="GO" id="GO:0009423">
    <property type="term" value="P:chorismate biosynthetic process"/>
    <property type="evidence" value="ECO:0007669"/>
    <property type="project" value="UniProtKB-UniRule"/>
</dbReference>
<keyword evidence="8 14" id="KW-0808">Transferase</keyword>
<keyword evidence="11 14" id="KW-0067">ATP-binding</keyword>
<evidence type="ECO:0000256" key="14">
    <source>
        <dbReference type="HAMAP-Rule" id="MF_00370"/>
    </source>
</evidence>
<dbReference type="GO" id="GO:0004765">
    <property type="term" value="F:shikimate kinase activity"/>
    <property type="evidence" value="ECO:0007669"/>
    <property type="project" value="UniProtKB-UniRule"/>
</dbReference>
<name>A0A832TJD2_9EURY</name>
<evidence type="ECO:0000313" key="17">
    <source>
        <dbReference type="EMBL" id="HII71083.1"/>
    </source>
</evidence>
<evidence type="ECO:0000256" key="4">
    <source>
        <dbReference type="ARBA" id="ARBA00012154"/>
    </source>
</evidence>
<keyword evidence="12 14" id="KW-0057">Aromatic amino acid biosynthesis</keyword>
<comment type="catalytic activity">
    <reaction evidence="13 14">
        <text>shikimate + ATP = 3-phosphoshikimate + ADP + H(+)</text>
        <dbReference type="Rhea" id="RHEA:13121"/>
        <dbReference type="ChEBI" id="CHEBI:15378"/>
        <dbReference type="ChEBI" id="CHEBI:30616"/>
        <dbReference type="ChEBI" id="CHEBI:36208"/>
        <dbReference type="ChEBI" id="CHEBI:145989"/>
        <dbReference type="ChEBI" id="CHEBI:456216"/>
        <dbReference type="EC" id="2.7.1.71"/>
    </reaction>
</comment>
<dbReference type="PANTHER" id="PTHR20861">
    <property type="entry name" value="HOMOSERINE/4-DIPHOSPHOCYTIDYL-2-C-METHYL-D-ERYTHRITOL KINASE"/>
    <property type="match status" value="1"/>
</dbReference>
<gene>
    <name evidence="14" type="primary">aroK</name>
    <name evidence="17" type="ORF">HA336_07630</name>
</gene>
<dbReference type="InterPro" id="IPR013750">
    <property type="entry name" value="GHMP_kinase_C_dom"/>
</dbReference>
<organism evidence="17 18">
    <name type="scientific">Methanopyrus kandleri</name>
    <dbReference type="NCBI Taxonomy" id="2320"/>
    <lineage>
        <taxon>Archaea</taxon>
        <taxon>Methanobacteriati</taxon>
        <taxon>Methanobacteriota</taxon>
        <taxon>Methanomada group</taxon>
        <taxon>Methanopyri</taxon>
        <taxon>Methanopyrales</taxon>
        <taxon>Methanopyraceae</taxon>
        <taxon>Methanopyrus</taxon>
    </lineage>
</organism>
<proteinExistence type="inferred from homology"/>
<dbReference type="PIRSF" id="PIRSF005758">
    <property type="entry name" value="Shikimt_kin_arch"/>
    <property type="match status" value="1"/>
</dbReference>
<dbReference type="InterPro" id="IPR010189">
    <property type="entry name" value="SK_arc"/>
</dbReference>
<dbReference type="SUPFAM" id="SSF54211">
    <property type="entry name" value="Ribosomal protein S5 domain 2-like"/>
    <property type="match status" value="1"/>
</dbReference>
<evidence type="ECO:0000256" key="3">
    <source>
        <dbReference type="ARBA" id="ARBA00010202"/>
    </source>
</evidence>
<evidence type="ECO:0000256" key="5">
    <source>
        <dbReference type="ARBA" id="ARBA00013853"/>
    </source>
</evidence>
<evidence type="ECO:0000259" key="16">
    <source>
        <dbReference type="Pfam" id="PF08544"/>
    </source>
</evidence>
<dbReference type="Pfam" id="PF00288">
    <property type="entry name" value="GHMP_kinases_N"/>
    <property type="match status" value="1"/>
</dbReference>
<dbReference type="Proteomes" id="UP000619545">
    <property type="component" value="Unassembled WGS sequence"/>
</dbReference>
<evidence type="ECO:0000256" key="2">
    <source>
        <dbReference type="ARBA" id="ARBA00004842"/>
    </source>
</evidence>
<dbReference type="GO" id="GO:0008652">
    <property type="term" value="P:amino acid biosynthetic process"/>
    <property type="evidence" value="ECO:0007669"/>
    <property type="project" value="UniProtKB-KW"/>
</dbReference>
<dbReference type="NCBIfam" id="TIGR01920">
    <property type="entry name" value="Shik_kin_archae"/>
    <property type="match status" value="1"/>
</dbReference>
<evidence type="ECO:0000256" key="1">
    <source>
        <dbReference type="ARBA" id="ARBA00004496"/>
    </source>
</evidence>
<feature type="domain" description="GHMP kinase N-terminal" evidence="15">
    <location>
        <begin position="51"/>
        <end position="139"/>
    </location>
</feature>
<dbReference type="InterPro" id="IPR014721">
    <property type="entry name" value="Ribsml_uS5_D2-typ_fold_subgr"/>
</dbReference>
<dbReference type="PANTHER" id="PTHR20861:SF3">
    <property type="entry name" value="SHIKIMATE KINASE"/>
    <property type="match status" value="1"/>
</dbReference>
<dbReference type="EMBL" id="DUJS01000005">
    <property type="protein sequence ID" value="HII71083.1"/>
    <property type="molecule type" value="Genomic_DNA"/>
</dbReference>
<evidence type="ECO:0000256" key="12">
    <source>
        <dbReference type="ARBA" id="ARBA00023141"/>
    </source>
</evidence>
<dbReference type="GeneID" id="1478205"/>
<dbReference type="AlphaFoldDB" id="A0A832TJD2"/>
<comment type="caution">
    <text evidence="17">The sequence shown here is derived from an EMBL/GenBank/DDBJ whole genome shotgun (WGS) entry which is preliminary data.</text>
</comment>
<protein>
    <recommendedName>
        <fullName evidence="5 14">Shikimate kinase</fullName>
        <shortName evidence="14">SK</shortName>
        <ecNumber evidence="4 14">2.7.1.71</ecNumber>
    </recommendedName>
</protein>
<keyword evidence="9 14" id="KW-0547">Nucleotide-binding</keyword>
<comment type="pathway">
    <text evidence="2 14">Metabolic intermediate biosynthesis; chorismate biosynthesis; chorismate from D-erythrose 4-phosphate and phosphoenolpyruvate: step 5/7.</text>
</comment>
<dbReference type="EC" id="2.7.1.71" evidence="4 14"/>
<evidence type="ECO:0000313" key="18">
    <source>
        <dbReference type="Proteomes" id="UP000619545"/>
    </source>
</evidence>